<dbReference type="VEuPathDB" id="PlasmoDB:PRG01_1470400"/>
<evidence type="ECO:0000259" key="8">
    <source>
        <dbReference type="PROSITE" id="PS51845"/>
    </source>
</evidence>
<feature type="binding site" evidence="4">
    <location>
        <position position="500"/>
    </location>
    <ligand>
        <name>Zn(2+)</name>
        <dbReference type="ChEBI" id="CHEBI:29105"/>
        <label>1</label>
    </ligand>
</feature>
<evidence type="ECO:0000313" key="9">
    <source>
        <dbReference type="EMBL" id="SOV83521.1"/>
    </source>
</evidence>
<dbReference type="PANTHER" id="PTHR11347">
    <property type="entry name" value="CYCLIC NUCLEOTIDE PHOSPHODIESTERASE"/>
    <property type="match status" value="1"/>
</dbReference>
<dbReference type="InterPro" id="IPR023088">
    <property type="entry name" value="PDEase"/>
</dbReference>
<evidence type="ECO:0000256" key="5">
    <source>
        <dbReference type="RuleBase" id="RU363067"/>
    </source>
</evidence>
<feature type="transmembrane region" description="Helical" evidence="7">
    <location>
        <begin position="187"/>
        <end position="204"/>
    </location>
</feature>
<keyword evidence="1 4" id="KW-0479">Metal-binding</keyword>
<dbReference type="SUPFAM" id="SSF109604">
    <property type="entry name" value="HD-domain/PDEase-like"/>
    <property type="match status" value="1"/>
</dbReference>
<evidence type="ECO:0000256" key="6">
    <source>
        <dbReference type="SAM" id="Coils"/>
    </source>
</evidence>
<feature type="transmembrane region" description="Helical" evidence="7">
    <location>
        <begin position="162"/>
        <end position="181"/>
    </location>
</feature>
<evidence type="ECO:0000256" key="7">
    <source>
        <dbReference type="SAM" id="Phobius"/>
    </source>
</evidence>
<dbReference type="Proteomes" id="UP000240500">
    <property type="component" value="Chromosome 14"/>
</dbReference>
<keyword evidence="7" id="KW-0472">Membrane</keyword>
<protein>
    <recommendedName>
        <fullName evidence="5">Phosphodiesterase</fullName>
        <ecNumber evidence="5">3.1.4.-</ecNumber>
    </recommendedName>
</protein>
<name>A0A2P9DRA8_PLARE</name>
<feature type="transmembrane region" description="Helical" evidence="7">
    <location>
        <begin position="56"/>
        <end position="77"/>
    </location>
</feature>
<dbReference type="InterPro" id="IPR023174">
    <property type="entry name" value="PDEase_CS"/>
</dbReference>
<evidence type="ECO:0000256" key="2">
    <source>
        <dbReference type="ARBA" id="ARBA00022801"/>
    </source>
</evidence>
<feature type="binding site" evidence="4">
    <location>
        <position position="616"/>
    </location>
    <ligand>
        <name>Zn(2+)</name>
        <dbReference type="ChEBI" id="CHEBI:29105"/>
        <label>1</label>
    </ligand>
</feature>
<dbReference type="PRINTS" id="PR00387">
    <property type="entry name" value="PDIESTERASE1"/>
</dbReference>
<dbReference type="AlphaFoldDB" id="A0A2P9DRA8"/>
<dbReference type="EC" id="3.1.4.-" evidence="5"/>
<sequence>MNEYNNDNMEQEKEKKKEEEKYKNIIKKEYFIFPRLYDKNKEIEYNKLRIHNIKEYICIHLTISLFIILIECFVFSFNLNIKDTTYVEICVVIFSILNCLMHIVVLIKMYFFTSESVYTKGVFIGYIVLNQVFQFLSLYFFTKRNEQNKNDIAHLKYYDNSFNLYVHFFVDSVFILCLPTLSFCLSVLFVMMFLCLNILLINMIKFNKISYGSDIYYIGLLSVVLLMFFILRYMMEERNRLLFFFLKDMMFDNYKKWYCDYIGAHYDKDKDSTTVNGENNKYEKEKCEYYKFLFFNKCILFHDFTMNACYKDYYSMICFLNKLLKSCNIKGDMGSNTSVNINGDTYQNMNCHDNINSNIPKNYNSFYEELEKNLNESDILTIAYEVEVLKNIKKINCDEIGKNWDYSFIDSEYGKSTLVILEVGYHLISPYIENNENKKKKLQLFLLLINSMYFPNPYHNANHGATVCHLSKCLAHITDYDSYLNNTYMICYLIASIAHDVGHPGKTNSYLSETNHILSIRYNDMSILENYHCSITFSILQLIGFDFLINNEDTKLVEKNNYTNMRKFIIELIISTDMKLHFEYVDIFKKRKKSQNFDISDTDAINLGTINIKLADIGHTCLKWKDHAKWTMLVSEEFFSQKRVEELHKNKNIDPLNFSNFGREDNIDEGMIFNYENIYINYINNINNINTYDYSYIKLNFIHHHDFVKSIPSTQVYFFEIIVMPLIKELQSMEKSKKEITQKVLHNLNINLQTWRLIENNINLFYNTEKMTGTDYYKNLEKQKLLRGIRLLDIAEEDVISLTKNFKEEIKHAFVNHNGYFVNHNGYFINHNGYFVNYNGYFVNHNGYFVNHNGYFVNNNGYFVNHNGYFVNHNGYFINHNGNFINHNGYFINNFHIEHDKKKKKHIKIKEKKYKT</sequence>
<dbReference type="InterPro" id="IPR036971">
    <property type="entry name" value="PDEase_catalytic_dom_sf"/>
</dbReference>
<evidence type="ECO:0000313" key="10">
    <source>
        <dbReference type="Proteomes" id="UP000240500"/>
    </source>
</evidence>
<evidence type="ECO:0000256" key="3">
    <source>
        <dbReference type="PIRSR" id="PIRSR623088-1"/>
    </source>
</evidence>
<keyword evidence="2 5" id="KW-0378">Hydrolase</keyword>
<dbReference type="InterPro" id="IPR002073">
    <property type="entry name" value="PDEase_catalytic_dom"/>
</dbReference>
<keyword evidence="7" id="KW-1133">Transmembrane helix</keyword>
<keyword evidence="6" id="KW-0175">Coiled coil</keyword>
<dbReference type="PROSITE" id="PS51845">
    <property type="entry name" value="PDEASE_I_2"/>
    <property type="match status" value="1"/>
</dbReference>
<feature type="transmembrane region" description="Helical" evidence="7">
    <location>
        <begin position="216"/>
        <end position="235"/>
    </location>
</feature>
<feature type="transmembrane region" description="Helical" evidence="7">
    <location>
        <begin position="123"/>
        <end position="141"/>
    </location>
</feature>
<feature type="binding site" evidence="4">
    <location>
        <position position="500"/>
    </location>
    <ligand>
        <name>Zn(2+)</name>
        <dbReference type="ChEBI" id="CHEBI:29105"/>
        <label>2</label>
    </ligand>
</feature>
<feature type="binding site" evidence="4">
    <location>
        <position position="463"/>
    </location>
    <ligand>
        <name>Zn(2+)</name>
        <dbReference type="ChEBI" id="CHEBI:29105"/>
        <label>1</label>
    </ligand>
</feature>
<dbReference type="GO" id="GO:0004114">
    <property type="term" value="F:3',5'-cyclic-nucleotide phosphodiesterase activity"/>
    <property type="evidence" value="ECO:0007669"/>
    <property type="project" value="InterPro"/>
</dbReference>
<dbReference type="PROSITE" id="PS00126">
    <property type="entry name" value="PDEASE_I_1"/>
    <property type="match status" value="1"/>
</dbReference>
<dbReference type="Pfam" id="PF00233">
    <property type="entry name" value="PDEase_I"/>
    <property type="match status" value="1"/>
</dbReference>
<dbReference type="InterPro" id="IPR003607">
    <property type="entry name" value="HD/PDEase_dom"/>
</dbReference>
<feature type="domain" description="PDEase" evidence="8">
    <location>
        <begin position="384"/>
        <end position="744"/>
    </location>
</feature>
<dbReference type="VEuPathDB" id="PlasmoDB:PRCDC_1469700"/>
<evidence type="ECO:0000256" key="4">
    <source>
        <dbReference type="PIRSR" id="PIRSR623088-3"/>
    </source>
</evidence>
<organism evidence="9 10">
    <name type="scientific">Plasmodium reichenowi</name>
    <dbReference type="NCBI Taxonomy" id="5854"/>
    <lineage>
        <taxon>Eukaryota</taxon>
        <taxon>Sar</taxon>
        <taxon>Alveolata</taxon>
        <taxon>Apicomplexa</taxon>
        <taxon>Aconoidasida</taxon>
        <taxon>Haemosporida</taxon>
        <taxon>Plasmodiidae</taxon>
        <taxon>Plasmodium</taxon>
        <taxon>Plasmodium (Laverania)</taxon>
    </lineage>
</organism>
<dbReference type="GO" id="GO:0007165">
    <property type="term" value="P:signal transduction"/>
    <property type="evidence" value="ECO:0007669"/>
    <property type="project" value="InterPro"/>
</dbReference>
<evidence type="ECO:0000256" key="1">
    <source>
        <dbReference type="ARBA" id="ARBA00022723"/>
    </source>
</evidence>
<reference evidence="9 10" key="1">
    <citation type="submission" date="2016-09" db="EMBL/GenBank/DDBJ databases">
        <authorList>
            <consortium name="Pathogen Informatics"/>
        </authorList>
    </citation>
    <scope>NUCLEOTIDE SEQUENCE [LARGE SCALE GENOMIC DNA]</scope>
</reference>
<feature type="transmembrane region" description="Helical" evidence="7">
    <location>
        <begin position="89"/>
        <end position="111"/>
    </location>
</feature>
<feature type="binding site" evidence="4">
    <location>
        <position position="499"/>
    </location>
    <ligand>
        <name>Zn(2+)</name>
        <dbReference type="ChEBI" id="CHEBI:29105"/>
        <label>1</label>
    </ligand>
</feature>
<gene>
    <name evidence="9" type="ORF">PRG01_1470400</name>
</gene>
<comment type="cofactor">
    <cofactor evidence="5">
        <name>a divalent metal cation</name>
        <dbReference type="ChEBI" id="CHEBI:60240"/>
    </cofactor>
    <text evidence="5">Binds 2 divalent metal cations per subunit. Site 1 may preferentially bind zinc ions, while site 2 has a preference for magnesium and/or manganese ions.</text>
</comment>
<dbReference type="OrthoDB" id="68317at2759"/>
<feature type="active site" description="Proton donor" evidence="3">
    <location>
        <position position="459"/>
    </location>
</feature>
<accession>A0A2P9DRA8</accession>
<dbReference type="GO" id="GO:0046872">
    <property type="term" value="F:metal ion binding"/>
    <property type="evidence" value="ECO:0007669"/>
    <property type="project" value="UniProtKB-KW"/>
</dbReference>
<feature type="coiled-coil region" evidence="6">
    <location>
        <begin position="1"/>
        <end position="29"/>
    </location>
</feature>
<dbReference type="Gene3D" id="1.10.1300.10">
    <property type="entry name" value="3'5'-cyclic nucleotide phosphodiesterase, catalytic domain"/>
    <property type="match status" value="1"/>
</dbReference>
<comment type="similarity">
    <text evidence="5">Belongs to the cyclic nucleotide phosphodiesterase family.</text>
</comment>
<dbReference type="EMBL" id="LT969577">
    <property type="protein sequence ID" value="SOV83521.1"/>
    <property type="molecule type" value="Genomic_DNA"/>
</dbReference>
<dbReference type="CDD" id="cd00077">
    <property type="entry name" value="HDc"/>
    <property type="match status" value="1"/>
</dbReference>
<keyword evidence="7" id="KW-0812">Transmembrane</keyword>
<proteinExistence type="inferred from homology"/>